<evidence type="ECO:0000313" key="1">
    <source>
        <dbReference type="Proteomes" id="UP000515160"/>
    </source>
</evidence>
<sequence length="206" mass="22953">MANKVVTGVRFVKKNRIFHLQIQQGQLLPRGAINESTVEWVPIDDFKITDPDVCDGVDYHSLSHQERGIDLDEISTLDGQASVVTGLRLRVLSGRLNLIFIISHRPPNNEDRQKVNLENLDVPTRSTNSSQPMSKNNQYLEFVNSGIKQDVAQTTIPFIDIQDVVTSPPVPLAGIGIYYKSSPGYGGFVAPKIITYDISRHVRNAD</sequence>
<dbReference type="RefSeq" id="XP_051862932.1">
    <property type="nucleotide sequence ID" value="XM_052006972.1"/>
</dbReference>
<evidence type="ECO:0000313" key="2">
    <source>
        <dbReference type="RefSeq" id="XP_051862932.1"/>
    </source>
</evidence>
<protein>
    <submittedName>
        <fullName evidence="2">Uncharacterized protein LOC127565966 isoform X1</fullName>
    </submittedName>
</protein>
<dbReference type="AlphaFoldDB" id="A0A9C6WKM6"/>
<keyword evidence="1" id="KW-1185">Reference proteome</keyword>
<dbReference type="GeneID" id="127565966"/>
<accession>A0A9C6WKM6</accession>
<gene>
    <name evidence="2" type="primary">LOC127565966</name>
</gene>
<organism evidence="1 2">
    <name type="scientific">Drosophila albomicans</name>
    <name type="common">Fruit fly</name>
    <dbReference type="NCBI Taxonomy" id="7291"/>
    <lineage>
        <taxon>Eukaryota</taxon>
        <taxon>Metazoa</taxon>
        <taxon>Ecdysozoa</taxon>
        <taxon>Arthropoda</taxon>
        <taxon>Hexapoda</taxon>
        <taxon>Insecta</taxon>
        <taxon>Pterygota</taxon>
        <taxon>Neoptera</taxon>
        <taxon>Endopterygota</taxon>
        <taxon>Diptera</taxon>
        <taxon>Brachycera</taxon>
        <taxon>Muscomorpha</taxon>
        <taxon>Ephydroidea</taxon>
        <taxon>Drosophilidae</taxon>
        <taxon>Drosophila</taxon>
    </lineage>
</organism>
<dbReference type="PANTHER" id="PTHR47890">
    <property type="entry name" value="LD24308P"/>
    <property type="match status" value="1"/>
</dbReference>
<name>A0A9C6WKM6_DROAB</name>
<proteinExistence type="predicted"/>
<dbReference type="Proteomes" id="UP000515160">
    <property type="component" value="Chromosome 2R"/>
</dbReference>
<reference evidence="2" key="1">
    <citation type="submission" date="2025-08" db="UniProtKB">
        <authorList>
            <consortium name="RefSeq"/>
        </authorList>
    </citation>
    <scope>IDENTIFICATION</scope>
    <source>
        <strain evidence="2">15112-1751.03</strain>
        <tissue evidence="2">Whole Adult</tissue>
    </source>
</reference>
<dbReference type="PANTHER" id="PTHR47890:SF1">
    <property type="entry name" value="LD24308P"/>
    <property type="match status" value="1"/>
</dbReference>
<dbReference type="OrthoDB" id="6366357at2759"/>